<dbReference type="Proteomes" id="UP000295293">
    <property type="component" value="Unassembled WGS sequence"/>
</dbReference>
<keyword evidence="6 8" id="KW-0238">DNA-binding</keyword>
<dbReference type="InterPro" id="IPR013825">
    <property type="entry name" value="Topo_IA_cen_sub2"/>
</dbReference>
<dbReference type="InterPro" id="IPR028612">
    <property type="entry name" value="Topoisom_1_IA"/>
</dbReference>
<keyword evidence="13" id="KW-1185">Reference proteome</keyword>
<evidence type="ECO:0000259" key="11">
    <source>
        <dbReference type="PROSITE" id="PS52039"/>
    </source>
</evidence>
<dbReference type="InterPro" id="IPR000380">
    <property type="entry name" value="Topo_IA"/>
</dbReference>
<dbReference type="GO" id="GO:0003677">
    <property type="term" value="F:DNA binding"/>
    <property type="evidence" value="ECO:0007669"/>
    <property type="project" value="UniProtKB-KW"/>
</dbReference>
<evidence type="ECO:0000313" key="12">
    <source>
        <dbReference type="EMBL" id="TDR42516.1"/>
    </source>
</evidence>
<dbReference type="SMART" id="SM00437">
    <property type="entry name" value="TOP1Ac"/>
    <property type="match status" value="1"/>
</dbReference>
<dbReference type="NCBIfam" id="TIGR01051">
    <property type="entry name" value="topA_bact"/>
    <property type="match status" value="1"/>
</dbReference>
<feature type="site" description="Interaction with DNA" evidence="8">
    <location>
        <position position="525"/>
    </location>
</feature>
<dbReference type="RefSeq" id="WP_133819337.1">
    <property type="nucleotide sequence ID" value="NZ_SNZH01000008.1"/>
</dbReference>
<dbReference type="GO" id="GO:0006265">
    <property type="term" value="P:DNA topological change"/>
    <property type="evidence" value="ECO:0007669"/>
    <property type="project" value="UniProtKB-UniRule"/>
</dbReference>
<feature type="region of interest" description="Disordered" evidence="9">
    <location>
        <begin position="784"/>
        <end position="854"/>
    </location>
</feature>
<dbReference type="CDD" id="cd03363">
    <property type="entry name" value="TOPRIM_TopoIA_TopoI"/>
    <property type="match status" value="1"/>
</dbReference>
<comment type="function">
    <text evidence="8">Releases the supercoiling and torsional tension of DNA, which is introduced during the DNA replication and transcription, by transiently cleaving and rejoining one strand of the DNA duplex. Introduces a single-strand break via transesterification at a target site in duplex DNA. The scissile phosphodiester is attacked by the catalytic tyrosine of the enzyme, resulting in the formation of a DNA-(5'-phosphotyrosyl)-enzyme intermediate and the expulsion of a 3'-OH DNA strand. The free DNA strand then undergoes passage around the unbroken strand, thus removing DNA supercoils. Finally, in the religation step, the DNA 3'-OH attacks the covalent intermediate to expel the active-site tyrosine and restore the DNA phosphodiester backbone.</text>
</comment>
<dbReference type="InterPro" id="IPR025589">
    <property type="entry name" value="Toprim_C_rpt"/>
</dbReference>
<evidence type="ECO:0000256" key="6">
    <source>
        <dbReference type="ARBA" id="ARBA00023125"/>
    </source>
</evidence>
<dbReference type="InterPro" id="IPR023405">
    <property type="entry name" value="Topo_IA_core_domain"/>
</dbReference>
<dbReference type="Pfam" id="PF01131">
    <property type="entry name" value="Topoisom_bac"/>
    <property type="match status" value="1"/>
</dbReference>
<evidence type="ECO:0000259" key="10">
    <source>
        <dbReference type="PROSITE" id="PS50880"/>
    </source>
</evidence>
<feature type="region of interest" description="Interaction with DNA" evidence="8">
    <location>
        <begin position="167"/>
        <end position="172"/>
    </location>
</feature>
<evidence type="ECO:0000256" key="3">
    <source>
        <dbReference type="ARBA" id="ARBA00022723"/>
    </source>
</evidence>
<keyword evidence="7 8" id="KW-0413">Isomerase</keyword>
<dbReference type="PRINTS" id="PR00417">
    <property type="entry name" value="PRTPISMRASEI"/>
</dbReference>
<evidence type="ECO:0000256" key="1">
    <source>
        <dbReference type="ARBA" id="ARBA00000213"/>
    </source>
</evidence>
<dbReference type="HAMAP" id="MF_00952">
    <property type="entry name" value="Topoisom_1_prok"/>
    <property type="match status" value="1"/>
</dbReference>
<evidence type="ECO:0000256" key="9">
    <source>
        <dbReference type="SAM" id="MobiDB-lite"/>
    </source>
</evidence>
<dbReference type="InterPro" id="IPR003601">
    <property type="entry name" value="Topo_IA_2"/>
</dbReference>
<evidence type="ECO:0000256" key="2">
    <source>
        <dbReference type="ARBA" id="ARBA00009446"/>
    </source>
</evidence>
<dbReference type="SUPFAM" id="SSF56712">
    <property type="entry name" value="Prokaryotic type I DNA topoisomerase"/>
    <property type="match status" value="1"/>
</dbReference>
<comment type="similarity">
    <text evidence="2 8">Belongs to the type IA topoisomerase family.</text>
</comment>
<keyword evidence="3" id="KW-0479">Metal-binding</keyword>
<dbReference type="CDD" id="cd00186">
    <property type="entry name" value="TOP1Ac"/>
    <property type="match status" value="1"/>
</dbReference>
<protein>
    <recommendedName>
        <fullName evidence="8">DNA topoisomerase 1</fullName>
        <ecNumber evidence="8">5.6.2.1</ecNumber>
    </recommendedName>
    <alternativeName>
        <fullName evidence="8">DNA topoisomerase I</fullName>
    </alternativeName>
</protein>
<evidence type="ECO:0000256" key="5">
    <source>
        <dbReference type="ARBA" id="ARBA00023029"/>
    </source>
</evidence>
<dbReference type="InterPro" id="IPR034149">
    <property type="entry name" value="TOPRIM_TopoI"/>
</dbReference>
<comment type="caution">
    <text evidence="12">The sequence shown here is derived from an EMBL/GenBank/DDBJ whole genome shotgun (WGS) entry which is preliminary data.</text>
</comment>
<feature type="site" description="Interaction with DNA" evidence="8">
    <location>
        <position position="147"/>
    </location>
</feature>
<name>A0A4V3DM68_9GAMM</name>
<feature type="domain" description="Topo IA-type catalytic" evidence="11">
    <location>
        <begin position="133"/>
        <end position="593"/>
    </location>
</feature>
<dbReference type="Gene3D" id="1.10.460.10">
    <property type="entry name" value="Topoisomerase I, domain 2"/>
    <property type="match status" value="1"/>
</dbReference>
<comment type="subunit">
    <text evidence="8">Monomer.</text>
</comment>
<dbReference type="OrthoDB" id="9804262at2"/>
<evidence type="ECO:0000256" key="7">
    <source>
        <dbReference type="ARBA" id="ARBA00023235"/>
    </source>
</evidence>
<comment type="caution">
    <text evidence="8">Lacks conserved residue(s) required for the propagation of feature annotation.</text>
</comment>
<feature type="site" description="Interaction with DNA" evidence="8">
    <location>
        <position position="159"/>
    </location>
</feature>
<dbReference type="SMART" id="SM00493">
    <property type="entry name" value="TOPRIM"/>
    <property type="match status" value="1"/>
</dbReference>
<dbReference type="EC" id="5.6.2.1" evidence="8"/>
<dbReference type="AlphaFoldDB" id="A0A4V3DM68"/>
<dbReference type="Gene3D" id="3.40.50.140">
    <property type="match status" value="1"/>
</dbReference>
<proteinExistence type="inferred from homology"/>
<dbReference type="InterPro" id="IPR023406">
    <property type="entry name" value="Topo_IA_AS"/>
</dbReference>
<dbReference type="EMBL" id="SNZH01000008">
    <property type="protein sequence ID" value="TDR42516.1"/>
    <property type="molecule type" value="Genomic_DNA"/>
</dbReference>
<feature type="domain" description="Toprim" evidence="10">
    <location>
        <begin position="3"/>
        <end position="119"/>
    </location>
</feature>
<feature type="site" description="Interaction with DNA" evidence="8">
    <location>
        <position position="330"/>
    </location>
</feature>
<keyword evidence="4" id="KW-0460">Magnesium</keyword>
<dbReference type="PROSITE" id="PS00396">
    <property type="entry name" value="TOPO_IA_1"/>
    <property type="match status" value="1"/>
</dbReference>
<evidence type="ECO:0000256" key="8">
    <source>
        <dbReference type="HAMAP-Rule" id="MF_00952"/>
    </source>
</evidence>
<keyword evidence="5 8" id="KW-0799">Topoisomerase</keyword>
<comment type="catalytic activity">
    <reaction evidence="1 8">
        <text>ATP-independent breakage of single-stranded DNA, followed by passage and rejoining.</text>
        <dbReference type="EC" id="5.6.2.1"/>
    </reaction>
</comment>
<dbReference type="PROSITE" id="PS50880">
    <property type="entry name" value="TOPRIM"/>
    <property type="match status" value="1"/>
</dbReference>
<dbReference type="PANTHER" id="PTHR42785:SF1">
    <property type="entry name" value="DNA TOPOISOMERASE"/>
    <property type="match status" value="1"/>
</dbReference>
<accession>A0A4V3DM68</accession>
<dbReference type="Pfam" id="PF01751">
    <property type="entry name" value="Toprim"/>
    <property type="match status" value="1"/>
</dbReference>
<dbReference type="NCBIfam" id="NF006451">
    <property type="entry name" value="PRK08780.1"/>
    <property type="match status" value="1"/>
</dbReference>
<organism evidence="12 13">
    <name type="scientific">Tahibacter aquaticus</name>
    <dbReference type="NCBI Taxonomy" id="520092"/>
    <lineage>
        <taxon>Bacteria</taxon>
        <taxon>Pseudomonadati</taxon>
        <taxon>Pseudomonadota</taxon>
        <taxon>Gammaproteobacteria</taxon>
        <taxon>Lysobacterales</taxon>
        <taxon>Rhodanobacteraceae</taxon>
        <taxon>Tahibacter</taxon>
    </lineage>
</organism>
<dbReference type="InterPro" id="IPR003602">
    <property type="entry name" value="Topo_IA_DNA-bd_dom"/>
</dbReference>
<dbReference type="InterPro" id="IPR013824">
    <property type="entry name" value="Topo_IA_cen_sub1"/>
</dbReference>
<evidence type="ECO:0000313" key="13">
    <source>
        <dbReference type="Proteomes" id="UP000295293"/>
    </source>
</evidence>
<dbReference type="InterPro" id="IPR005733">
    <property type="entry name" value="TopoI_bac-type"/>
</dbReference>
<feature type="compositionally biased region" description="Basic residues" evidence="9">
    <location>
        <begin position="816"/>
        <end position="854"/>
    </location>
</feature>
<dbReference type="Pfam" id="PF13368">
    <property type="entry name" value="Toprim_C_rpt"/>
    <property type="match status" value="2"/>
</dbReference>
<dbReference type="PANTHER" id="PTHR42785">
    <property type="entry name" value="DNA TOPOISOMERASE, TYPE IA, CORE"/>
    <property type="match status" value="1"/>
</dbReference>
<feature type="site" description="Interaction with DNA" evidence="8">
    <location>
        <position position="143"/>
    </location>
</feature>
<sequence>MAKNLLIVESPAKAKTINKYLGKDFIVLASYGHVRDLVPKEGAVNPDQQFAMNYAVIDKNEKHVDAIAKAAAKADSLYLATDLDREGEAISWHISEILRERGLLEGKHVHRVVFSEITPKAIREAVDHPRALSLDLVNAQQARRALDYLVGFNLSPVLWRKVQRGLSAGRVQSPALRMIVEREEEIEAFKPREYWSMDAELAHANTPFRARLLRLQGKKFEQFDLTEAGSAYAARESLYQAAGAVRSSGGDTPFDTDEPSWQGGKLVVADVQSKERKRRPAAPFTTSTLQQEAARKLGFTTSRTMRLAQQLYEGIAIGDEGVVGLITYMRTDSTSLSDDAVAELRDVIGRDYGAKALPETPNVYKTKSKNAQEAHEAIRPTAAMRRPASVASALSDEQRKLYDLIWKRTVASQMQHATMNTVSVDLACGKDSAFRASGTTVIDPGFLAVYEEGKDQKNAEDEDEGRKLPRMVVGDVVPLEAILAEQHFTEPPPRFSEASLVKTLEEFGIGRPSTYASIIQTLLSREYVTLDARRFRPTDVGRAVSKFLSGHFTRYVDYDFTAKLEDELDAVSRGEEDWVPLMQRFWSPFKSLVEEKNESVDRSEASGSRVLGDDPASGKPVTVRLGRFGPFAQIGVKEDEDKPRFASLRANQSIHTITLAEALELFKLPRNLGAHPDGTDISVGVGRFGPFVKHGSTYASLKAEDDPYTIELARAVQLLHEKAEAAANRLIKSFQDGAIQVLRGRYGPYITDGNKNGRIPKEREPETLTEAECLELLAAAPDKPARGGRFGKKGKAEPKSAASKSAAKKMAEAKPAAKKAVAKKAPAKKAATKKPAAKKAVAKKAPAKKTAAKS</sequence>
<gene>
    <name evidence="8" type="primary">topA</name>
    <name evidence="12" type="ORF">DFR29_108100</name>
</gene>
<evidence type="ECO:0000256" key="4">
    <source>
        <dbReference type="ARBA" id="ARBA00022842"/>
    </source>
</evidence>
<feature type="site" description="Interaction with DNA" evidence="8">
    <location>
        <position position="33"/>
    </location>
</feature>
<feature type="active site" description="O-(5'-phospho-DNA)-tyrosine intermediate" evidence="8">
    <location>
        <position position="328"/>
    </location>
</feature>
<feature type="site" description="Interaction with DNA" evidence="8">
    <location>
        <position position="144"/>
    </location>
</feature>
<dbReference type="PROSITE" id="PS52039">
    <property type="entry name" value="TOPO_IA_2"/>
    <property type="match status" value="1"/>
</dbReference>
<dbReference type="Gene3D" id="2.70.20.10">
    <property type="entry name" value="Topoisomerase I, domain 3"/>
    <property type="match status" value="1"/>
</dbReference>
<dbReference type="InterPro" id="IPR013497">
    <property type="entry name" value="Topo_IA_cen"/>
</dbReference>
<dbReference type="GO" id="GO:0046872">
    <property type="term" value="F:metal ion binding"/>
    <property type="evidence" value="ECO:0007669"/>
    <property type="project" value="UniProtKB-KW"/>
</dbReference>
<reference evidence="12 13" key="1">
    <citation type="submission" date="2019-03" db="EMBL/GenBank/DDBJ databases">
        <title>Genomic Encyclopedia of Type Strains, Phase IV (KMG-IV): sequencing the most valuable type-strain genomes for metagenomic binning, comparative biology and taxonomic classification.</title>
        <authorList>
            <person name="Goeker M."/>
        </authorList>
    </citation>
    <scope>NUCLEOTIDE SEQUENCE [LARGE SCALE GENOMIC DNA]</scope>
    <source>
        <strain evidence="12 13">DSM 21667</strain>
    </source>
</reference>
<dbReference type="SMART" id="SM00436">
    <property type="entry name" value="TOP1Bc"/>
    <property type="match status" value="1"/>
</dbReference>
<dbReference type="InterPro" id="IPR006171">
    <property type="entry name" value="TOPRIM_dom"/>
</dbReference>
<dbReference type="InterPro" id="IPR013826">
    <property type="entry name" value="Topo_IA_cen_sub3"/>
</dbReference>
<dbReference type="GO" id="GO:0003917">
    <property type="term" value="F:DNA topoisomerase type I (single strand cut, ATP-independent) activity"/>
    <property type="evidence" value="ECO:0007669"/>
    <property type="project" value="UniProtKB-UniRule"/>
</dbReference>
<dbReference type="Gene3D" id="1.10.290.10">
    <property type="entry name" value="Topoisomerase I, domain 4"/>
    <property type="match status" value="1"/>
</dbReference>